<accession>A0A3M7IWS8</accession>
<dbReference type="SUPFAM" id="SSF56235">
    <property type="entry name" value="N-terminal nucleophile aminohydrolases (Ntn hydrolases)"/>
    <property type="match status" value="1"/>
</dbReference>
<dbReference type="GO" id="GO:0005886">
    <property type="term" value="C:plasma membrane"/>
    <property type="evidence" value="ECO:0007669"/>
    <property type="project" value="TreeGrafter"/>
</dbReference>
<reference evidence="5 6" key="1">
    <citation type="journal article" date="2018" name="BMC Genomics">
        <title>Genomic evidence for intraspecific hybridization in a clonal and extremely halotolerant yeast.</title>
        <authorList>
            <person name="Gostincar C."/>
            <person name="Stajich J.E."/>
            <person name="Zupancic J."/>
            <person name="Zalar P."/>
            <person name="Gunde-Cimerman N."/>
        </authorList>
    </citation>
    <scope>NUCLEOTIDE SEQUENCE [LARGE SCALE GENOMIC DNA]</scope>
    <source>
        <strain evidence="5 6">EXF-120</strain>
    </source>
</reference>
<dbReference type="InterPro" id="IPR029055">
    <property type="entry name" value="Ntn_hydrolases_N"/>
</dbReference>
<evidence type="ECO:0000256" key="2">
    <source>
        <dbReference type="PIRSR" id="PIRSR600101-2"/>
    </source>
</evidence>
<evidence type="ECO:0000313" key="5">
    <source>
        <dbReference type="EMBL" id="RMZ29964.1"/>
    </source>
</evidence>
<dbReference type="EMBL" id="QWIT01000146">
    <property type="protein sequence ID" value="RMZ29964.1"/>
    <property type="molecule type" value="Genomic_DNA"/>
</dbReference>
<dbReference type="InterPro" id="IPR043137">
    <property type="entry name" value="GGT_ssub_C"/>
</dbReference>
<feature type="binding site" evidence="2">
    <location>
        <position position="105"/>
    </location>
    <ligand>
        <name>L-glutamate</name>
        <dbReference type="ChEBI" id="CHEBI:29985"/>
    </ligand>
</feature>
<dbReference type="PANTHER" id="PTHR11686:SF62">
    <property type="entry name" value="GLUTATHIONE HYDROLASE"/>
    <property type="match status" value="1"/>
</dbReference>
<proteinExistence type="predicted"/>
<keyword evidence="3" id="KW-0012">Acyltransferase</keyword>
<comment type="catalytic activity">
    <reaction evidence="3">
        <text>an S-substituted glutathione + H2O = an S-substituted L-cysteinylglycine + L-glutamate</text>
        <dbReference type="Rhea" id="RHEA:59468"/>
        <dbReference type="ChEBI" id="CHEBI:15377"/>
        <dbReference type="ChEBI" id="CHEBI:29985"/>
        <dbReference type="ChEBI" id="CHEBI:90779"/>
        <dbReference type="ChEBI" id="CHEBI:143103"/>
        <dbReference type="EC" id="3.4.19.13"/>
    </reaction>
</comment>
<feature type="chain" id="PRO_5018131207" description="Glutathione hydrolase" evidence="4">
    <location>
        <begin position="22"/>
        <end position="777"/>
    </location>
</feature>
<dbReference type="NCBIfam" id="TIGR00066">
    <property type="entry name" value="g_glut_trans"/>
    <property type="match status" value="1"/>
</dbReference>
<dbReference type="EC" id="2.3.2.2" evidence="3"/>
<dbReference type="PRINTS" id="PR01210">
    <property type="entry name" value="GGTRANSPTASE"/>
</dbReference>
<gene>
    <name evidence="5" type="ORF">D0859_05937</name>
</gene>
<dbReference type="PANTHER" id="PTHR11686">
    <property type="entry name" value="GAMMA GLUTAMYL TRANSPEPTIDASE"/>
    <property type="match status" value="1"/>
</dbReference>
<comment type="catalytic activity">
    <reaction evidence="3">
        <text>an N-terminal (5-L-glutamyl)-[peptide] + an alpha-amino acid = 5-L-glutamyl amino acid + an N-terminal L-alpha-aminoacyl-[peptide]</text>
        <dbReference type="Rhea" id="RHEA:23904"/>
        <dbReference type="Rhea" id="RHEA-COMP:9780"/>
        <dbReference type="Rhea" id="RHEA-COMP:9795"/>
        <dbReference type="ChEBI" id="CHEBI:77644"/>
        <dbReference type="ChEBI" id="CHEBI:78597"/>
        <dbReference type="ChEBI" id="CHEBI:78599"/>
        <dbReference type="ChEBI" id="CHEBI:78608"/>
        <dbReference type="EC" id="2.3.2.2"/>
    </reaction>
</comment>
<dbReference type="GO" id="GO:0006751">
    <property type="term" value="P:glutathione catabolic process"/>
    <property type="evidence" value="ECO:0007669"/>
    <property type="project" value="UniProtKB-UniRule"/>
</dbReference>
<evidence type="ECO:0000313" key="6">
    <source>
        <dbReference type="Proteomes" id="UP000281677"/>
    </source>
</evidence>
<dbReference type="AlphaFoldDB" id="A0A3M7IWS8"/>
<feature type="binding site" evidence="2">
    <location>
        <position position="474"/>
    </location>
    <ligand>
        <name>L-glutamate</name>
        <dbReference type="ChEBI" id="CHEBI:29985"/>
    </ligand>
</feature>
<dbReference type="GO" id="GO:0036374">
    <property type="term" value="F:glutathione hydrolase activity"/>
    <property type="evidence" value="ECO:0007669"/>
    <property type="project" value="UniProtKB-UniRule"/>
</dbReference>
<protein>
    <recommendedName>
        <fullName evidence="3">Glutathione hydrolase</fullName>
        <ecNumber evidence="3">2.3.2.2</ecNumber>
        <ecNumber evidence="3">3.4.19.13</ecNumber>
    </recommendedName>
    <alternativeName>
        <fullName evidence="3">Gamma-glutamyltransferase</fullName>
    </alternativeName>
    <alternativeName>
        <fullName evidence="3">Gamma-glutamyltranspeptidase</fullName>
    </alternativeName>
</protein>
<dbReference type="Proteomes" id="UP000281677">
    <property type="component" value="Unassembled WGS sequence"/>
</dbReference>
<comment type="pathway">
    <text evidence="3">Sulfur metabolism; glutathione metabolism.</text>
</comment>
<evidence type="ECO:0000256" key="1">
    <source>
        <dbReference type="PIRSR" id="PIRSR600101-1"/>
    </source>
</evidence>
<feature type="binding site" evidence="2">
    <location>
        <begin position="451"/>
        <end position="452"/>
    </location>
    <ligand>
        <name>L-glutamate</name>
        <dbReference type="ChEBI" id="CHEBI:29985"/>
    </ligand>
</feature>
<comment type="function">
    <text evidence="3">Cleaves the gamma-glutamyl peptide bond of glutathione and glutathione conjugates.</text>
</comment>
<dbReference type="Gene3D" id="1.10.246.130">
    <property type="match status" value="1"/>
</dbReference>
<sequence length="777" mass="84291">MRSAAYLLPGLLTSQLPSVAAWMHPGQGRTGSWREHDKLGAVASESSICSDIGTDMLKAGGNAADSMAATVFCVGVIGMYHSGIGGGGFMLVRSSNGSYEFIDFRETAPAAATEDMYNNNADASIYTGLASGVPGELRGTAHLHSKYGQLHWKDVIMPAAKVAREGFPVTQDLVDYMASAVSGIDNFLVNDPAWAIDFAPNGTLVGLGDTITRKRYAATLETIANEGPDAFYSGAIANATIQTIQNNGGIMTLEDLANYSVAIREPAAIDYRGFKIRSCSAPSSGTVAMSVMNIIEGYPTIGEEAKINLSTHLFDEALRFGYGQRSELGDPYFAEGMDEYQAGMLNESTAAAIRAKISPMHTLNVSTYDPDGYESLETPGTSAVVTSDYSGMAVSLTTTVNLLFGSKIIVPETGVILNNEMNDFSIPGSSNAFGYIPSPVNYIRPGKRPLSSITPVIVEHANGSFYYAVASAGGSRIITAVLQNLWHVLDQNMTATEALAAPRLHDQLVPNQRSQRDLGGTGSINGPVFAKTGQWNIRGRWRASPRELPWGNGLVFAEDRDCAICTEELTDEDAVQLPSRAQLVIRAARTAGLPLRQPTQLNFFGIRTFSESAMARALTAATQYLVFSPEPERFQRTGPATLDWINLQEHFITMGNLLPSLGAHQDRPYSQQQQDIWVAILIRLWAILARSDGEHYDAMTLPLELRSRLRLSLTHSNVNVKADVLAFFDDGSDFGRDLNTMLSFLAHISFQFRRQQQALEQAAAQEAKLRSRQCSVM</sequence>
<feature type="binding site" evidence="2">
    <location>
        <position position="423"/>
    </location>
    <ligand>
        <name>L-glutamate</name>
        <dbReference type="ChEBI" id="CHEBI:29985"/>
    </ligand>
</feature>
<dbReference type="Gene3D" id="3.60.20.40">
    <property type="match status" value="1"/>
</dbReference>
<organism evidence="5 6">
    <name type="scientific">Hortaea werneckii</name>
    <name type="common">Black yeast</name>
    <name type="synonym">Cladosporium werneckii</name>
    <dbReference type="NCBI Taxonomy" id="91943"/>
    <lineage>
        <taxon>Eukaryota</taxon>
        <taxon>Fungi</taxon>
        <taxon>Dikarya</taxon>
        <taxon>Ascomycota</taxon>
        <taxon>Pezizomycotina</taxon>
        <taxon>Dothideomycetes</taxon>
        <taxon>Dothideomycetidae</taxon>
        <taxon>Mycosphaerellales</taxon>
        <taxon>Teratosphaeriaceae</taxon>
        <taxon>Hortaea</taxon>
    </lineage>
</organism>
<dbReference type="GO" id="GO:0103068">
    <property type="term" value="F:leukotriene C4 gamma-glutamyl transferase activity"/>
    <property type="evidence" value="ECO:0007669"/>
    <property type="project" value="UniProtKB-EC"/>
</dbReference>
<dbReference type="OrthoDB" id="1081007at2759"/>
<feature type="signal peptide" evidence="4">
    <location>
        <begin position="1"/>
        <end position="21"/>
    </location>
</feature>
<dbReference type="InterPro" id="IPR000101">
    <property type="entry name" value="GGT_peptidase"/>
</dbReference>
<keyword evidence="3" id="KW-0378">Hydrolase</keyword>
<feature type="binding site" evidence="2">
    <location>
        <begin position="399"/>
        <end position="401"/>
    </location>
    <ligand>
        <name>L-glutamate</name>
        <dbReference type="ChEBI" id="CHEBI:29985"/>
    </ligand>
</feature>
<dbReference type="EC" id="3.4.19.13" evidence="3"/>
<keyword evidence="3" id="KW-0808">Transferase</keyword>
<feature type="active site" description="Nucleophile" evidence="1">
    <location>
        <position position="381"/>
    </location>
</feature>
<name>A0A3M7IWS8_HORWE</name>
<comment type="catalytic activity">
    <reaction evidence="3">
        <text>glutathione + H2O = L-cysteinylglycine + L-glutamate</text>
        <dbReference type="Rhea" id="RHEA:28807"/>
        <dbReference type="ChEBI" id="CHEBI:15377"/>
        <dbReference type="ChEBI" id="CHEBI:29985"/>
        <dbReference type="ChEBI" id="CHEBI:57925"/>
        <dbReference type="ChEBI" id="CHEBI:61694"/>
        <dbReference type="EC" id="3.4.19.13"/>
    </reaction>
</comment>
<dbReference type="Pfam" id="PF01019">
    <property type="entry name" value="G_glu_transpept"/>
    <property type="match status" value="1"/>
</dbReference>
<evidence type="ECO:0000256" key="3">
    <source>
        <dbReference type="RuleBase" id="RU368068"/>
    </source>
</evidence>
<dbReference type="InterPro" id="IPR043138">
    <property type="entry name" value="GGT_lsub"/>
</dbReference>
<comment type="caution">
    <text evidence="5">The sequence shown here is derived from an EMBL/GenBank/DDBJ whole genome shotgun (WGS) entry which is preliminary data.</text>
</comment>
<keyword evidence="4" id="KW-0732">Signal</keyword>
<evidence type="ECO:0000256" key="4">
    <source>
        <dbReference type="SAM" id="SignalP"/>
    </source>
</evidence>